<dbReference type="STRING" id="1679170.AC625_16180"/>
<feature type="domain" description="Helix-hairpin-helix DNA-binding motif class 1" evidence="2">
    <location>
        <begin position="179"/>
        <end position="198"/>
    </location>
</feature>
<dbReference type="InterPro" id="IPR051675">
    <property type="entry name" value="Endo/Exo/Phosphatase_dom_1"/>
</dbReference>
<dbReference type="Gene3D" id="1.10.150.310">
    <property type="entry name" value="Tex RuvX-like domain-like"/>
    <property type="match status" value="1"/>
</dbReference>
<dbReference type="AlphaFoldDB" id="A0A0K9GW04"/>
<dbReference type="InterPro" id="IPR010994">
    <property type="entry name" value="RuvA_2-like"/>
</dbReference>
<keyword evidence="1" id="KW-0472">Membrane</keyword>
<dbReference type="Proteomes" id="UP000037146">
    <property type="component" value="Unassembled WGS sequence"/>
</dbReference>
<keyword evidence="1" id="KW-0812">Transmembrane</keyword>
<dbReference type="OrthoDB" id="9790239at2"/>
<dbReference type="Pfam" id="PF10531">
    <property type="entry name" value="SLBB"/>
    <property type="match status" value="1"/>
</dbReference>
<dbReference type="InterPro" id="IPR004509">
    <property type="entry name" value="Competence_ComEA_HhH"/>
</dbReference>
<reference evidence="4" key="1">
    <citation type="submission" date="2015-07" db="EMBL/GenBank/DDBJ databases">
        <title>Genome sequencing project for genomic taxonomy and phylogenomics of Bacillus-like bacteria.</title>
        <authorList>
            <person name="Liu B."/>
            <person name="Wang J."/>
            <person name="Zhu Y."/>
            <person name="Liu G."/>
            <person name="Chen Q."/>
            <person name="Chen Z."/>
            <person name="Lan J."/>
            <person name="Che J."/>
            <person name="Ge C."/>
            <person name="Shi H."/>
            <person name="Pan Z."/>
            <person name="Liu X."/>
        </authorList>
    </citation>
    <scope>NUCLEOTIDE SEQUENCE [LARGE SCALE GENOMIC DNA]</scope>
    <source>
        <strain evidence="4">FJAT-27997</strain>
    </source>
</reference>
<protein>
    <recommendedName>
        <fullName evidence="2">Helix-hairpin-helix DNA-binding motif class 1 domain-containing protein</fullName>
    </recommendedName>
</protein>
<dbReference type="NCBIfam" id="TIGR00426">
    <property type="entry name" value="competence protein ComEA helix-hairpin-helix repeat region"/>
    <property type="match status" value="1"/>
</dbReference>
<dbReference type="Gene3D" id="3.10.560.10">
    <property type="entry name" value="Outer membrane lipoprotein wza domain like"/>
    <property type="match status" value="1"/>
</dbReference>
<dbReference type="PANTHER" id="PTHR21180:SF32">
    <property type="entry name" value="ENDONUCLEASE_EXONUCLEASE_PHOSPHATASE FAMILY DOMAIN-CONTAINING PROTEIN 1"/>
    <property type="match status" value="1"/>
</dbReference>
<proteinExistence type="predicted"/>
<feature type="domain" description="Helix-hairpin-helix DNA-binding motif class 1" evidence="2">
    <location>
        <begin position="149"/>
        <end position="168"/>
    </location>
</feature>
<organism evidence="3 4">
    <name type="scientific">Peribacillus loiseleuriae</name>
    <dbReference type="NCBI Taxonomy" id="1679170"/>
    <lineage>
        <taxon>Bacteria</taxon>
        <taxon>Bacillati</taxon>
        <taxon>Bacillota</taxon>
        <taxon>Bacilli</taxon>
        <taxon>Bacillales</taxon>
        <taxon>Bacillaceae</taxon>
        <taxon>Peribacillus</taxon>
    </lineage>
</organism>
<keyword evidence="4" id="KW-1185">Reference proteome</keyword>
<dbReference type="GO" id="GO:0015627">
    <property type="term" value="C:type II protein secretion system complex"/>
    <property type="evidence" value="ECO:0007669"/>
    <property type="project" value="TreeGrafter"/>
</dbReference>
<keyword evidence="1" id="KW-1133">Transmembrane helix</keyword>
<accession>A0A0K9GW04</accession>
<sequence length="202" mass="21649">MDFQGKKKIIMGIATGITLLLGFAYYQTSKPEPKATADIFSDGGGVFDEPLEPKNEIEREEIIKVDVKGAVNRPGVYIAAAGDRVIDLIADAGDFTKEADKDQVNLAQVVEDQMVILVPRIGDESGLAPVTSSGGSSDGKINLNTATQAELETLTGIGPSKALSIIDYREKTGKFQSVEDLKKISGIGDKTFEKLKDSIKVK</sequence>
<name>A0A0K9GW04_9BACI</name>
<dbReference type="GO" id="GO:0003677">
    <property type="term" value="F:DNA binding"/>
    <property type="evidence" value="ECO:0007669"/>
    <property type="project" value="InterPro"/>
</dbReference>
<feature type="transmembrane region" description="Helical" evidence="1">
    <location>
        <begin position="9"/>
        <end position="26"/>
    </location>
</feature>
<dbReference type="GO" id="GO:0015628">
    <property type="term" value="P:protein secretion by the type II secretion system"/>
    <property type="evidence" value="ECO:0007669"/>
    <property type="project" value="TreeGrafter"/>
</dbReference>
<dbReference type="SMART" id="SM00278">
    <property type="entry name" value="HhH1"/>
    <property type="match status" value="2"/>
</dbReference>
<dbReference type="RefSeq" id="WP_053178119.1">
    <property type="nucleotide sequence ID" value="NZ_LFZW01000001.1"/>
</dbReference>
<evidence type="ECO:0000256" key="1">
    <source>
        <dbReference type="SAM" id="Phobius"/>
    </source>
</evidence>
<dbReference type="GO" id="GO:0006281">
    <property type="term" value="P:DNA repair"/>
    <property type="evidence" value="ECO:0007669"/>
    <property type="project" value="InterPro"/>
</dbReference>
<dbReference type="SUPFAM" id="SSF47781">
    <property type="entry name" value="RuvA domain 2-like"/>
    <property type="match status" value="1"/>
</dbReference>
<evidence type="ECO:0000313" key="4">
    <source>
        <dbReference type="Proteomes" id="UP000037146"/>
    </source>
</evidence>
<dbReference type="EMBL" id="LFZW01000001">
    <property type="protein sequence ID" value="KMY50869.1"/>
    <property type="molecule type" value="Genomic_DNA"/>
</dbReference>
<evidence type="ECO:0000259" key="2">
    <source>
        <dbReference type="SMART" id="SM00278"/>
    </source>
</evidence>
<gene>
    <name evidence="3" type="ORF">AC625_16180</name>
</gene>
<evidence type="ECO:0000313" key="3">
    <source>
        <dbReference type="EMBL" id="KMY50869.1"/>
    </source>
</evidence>
<dbReference type="PATRIC" id="fig|1679170.3.peg.3680"/>
<dbReference type="InterPro" id="IPR019554">
    <property type="entry name" value="Soluble_ligand-bd"/>
</dbReference>
<dbReference type="Pfam" id="PF12836">
    <property type="entry name" value="HHH_3"/>
    <property type="match status" value="1"/>
</dbReference>
<dbReference type="InterPro" id="IPR003583">
    <property type="entry name" value="Hlx-hairpin-Hlx_DNA-bd_motif"/>
</dbReference>
<comment type="caution">
    <text evidence="3">The sequence shown here is derived from an EMBL/GenBank/DDBJ whole genome shotgun (WGS) entry which is preliminary data.</text>
</comment>
<dbReference type="PANTHER" id="PTHR21180">
    <property type="entry name" value="ENDONUCLEASE/EXONUCLEASE/PHOSPHATASE FAMILY DOMAIN-CONTAINING PROTEIN 1"/>
    <property type="match status" value="1"/>
</dbReference>